<dbReference type="GO" id="GO:0005525">
    <property type="term" value="F:GTP binding"/>
    <property type="evidence" value="ECO:0007669"/>
    <property type="project" value="UniProtKB-KW"/>
</dbReference>
<evidence type="ECO:0000256" key="5">
    <source>
        <dbReference type="ARBA" id="ARBA00041105"/>
    </source>
</evidence>
<keyword evidence="10" id="KW-1185">Reference proteome</keyword>
<name>A0A2U9BQ48_SCOMX</name>
<evidence type="ECO:0000313" key="10">
    <source>
        <dbReference type="Proteomes" id="UP000246464"/>
    </source>
</evidence>
<feature type="compositionally biased region" description="Basic and acidic residues" evidence="7">
    <location>
        <begin position="584"/>
        <end position="595"/>
    </location>
</feature>
<feature type="compositionally biased region" description="Polar residues" evidence="7">
    <location>
        <begin position="752"/>
        <end position="776"/>
    </location>
</feature>
<dbReference type="PROSITE" id="PS51719">
    <property type="entry name" value="G_SEPTIN"/>
    <property type="match status" value="1"/>
</dbReference>
<dbReference type="EMBL" id="CP026250">
    <property type="protein sequence ID" value="AWP05746.1"/>
    <property type="molecule type" value="Genomic_DNA"/>
</dbReference>
<dbReference type="InterPro" id="IPR027417">
    <property type="entry name" value="P-loop_NTPase"/>
</dbReference>
<feature type="region of interest" description="Disordered" evidence="7">
    <location>
        <begin position="747"/>
        <end position="778"/>
    </location>
</feature>
<evidence type="ECO:0000313" key="9">
    <source>
        <dbReference type="EMBL" id="AWP05746.1"/>
    </source>
</evidence>
<dbReference type="Gene3D" id="3.40.50.300">
    <property type="entry name" value="P-loop containing nucleotide triphosphate hydrolases"/>
    <property type="match status" value="1"/>
</dbReference>
<feature type="compositionally biased region" description="Gly residues" evidence="7">
    <location>
        <begin position="1069"/>
        <end position="1089"/>
    </location>
</feature>
<feature type="domain" description="Septin-type G" evidence="8">
    <location>
        <begin position="1121"/>
        <end position="1393"/>
    </location>
</feature>
<dbReference type="PANTHER" id="PTHR18884">
    <property type="entry name" value="SEPTIN"/>
    <property type="match status" value="1"/>
</dbReference>
<evidence type="ECO:0000256" key="1">
    <source>
        <dbReference type="ARBA" id="ARBA00004496"/>
    </source>
</evidence>
<evidence type="ECO:0000256" key="3">
    <source>
        <dbReference type="ARBA" id="ARBA00022741"/>
    </source>
</evidence>
<dbReference type="InterPro" id="IPR029058">
    <property type="entry name" value="AB_hydrolase_fold"/>
</dbReference>
<evidence type="ECO:0000256" key="4">
    <source>
        <dbReference type="ARBA" id="ARBA00023134"/>
    </source>
</evidence>
<reference evidence="9 10" key="1">
    <citation type="submission" date="2017-12" db="EMBL/GenBank/DDBJ databases">
        <title>Integrating genomic resources of turbot (Scophthalmus maximus) in depth evaluation of genetic and physical mapping variation across individuals.</title>
        <authorList>
            <person name="Martinez P."/>
        </authorList>
    </citation>
    <scope>NUCLEOTIDE SEQUENCE [LARGE SCALE GENOMIC DNA]</scope>
</reference>
<dbReference type="Proteomes" id="UP000246464">
    <property type="component" value="Chromosome 8"/>
</dbReference>
<keyword evidence="2" id="KW-0963">Cytoplasm</keyword>
<proteinExistence type="inferred from homology"/>
<dbReference type="InterPro" id="IPR016491">
    <property type="entry name" value="Septin"/>
</dbReference>
<dbReference type="CDD" id="cd01850">
    <property type="entry name" value="CDC_Septin"/>
    <property type="match status" value="1"/>
</dbReference>
<dbReference type="InterPro" id="IPR000073">
    <property type="entry name" value="AB_hydrolase_1"/>
</dbReference>
<feature type="region of interest" description="Disordered" evidence="7">
    <location>
        <begin position="1019"/>
        <end position="1043"/>
    </location>
</feature>
<evidence type="ECO:0000259" key="8">
    <source>
        <dbReference type="PROSITE" id="PS51719"/>
    </source>
</evidence>
<dbReference type="STRING" id="52904.ENSSMAP00000022634"/>
<dbReference type="Pfam" id="PF00561">
    <property type="entry name" value="Abhydrolase_1"/>
    <property type="match status" value="1"/>
</dbReference>
<dbReference type="SUPFAM" id="SSF53474">
    <property type="entry name" value="alpha/beta-Hydrolases"/>
    <property type="match status" value="1"/>
</dbReference>
<evidence type="ECO:0000256" key="2">
    <source>
        <dbReference type="ARBA" id="ARBA00022490"/>
    </source>
</evidence>
<evidence type="ECO:0000256" key="6">
    <source>
        <dbReference type="RuleBase" id="RU004560"/>
    </source>
</evidence>
<comment type="subcellular location">
    <subcellularLocation>
        <location evidence="1">Cytoplasm</location>
    </subcellularLocation>
</comment>
<feature type="compositionally biased region" description="Basic and acidic residues" evidence="7">
    <location>
        <begin position="554"/>
        <end position="566"/>
    </location>
</feature>
<dbReference type="GO" id="GO:0005737">
    <property type="term" value="C:cytoplasm"/>
    <property type="evidence" value="ECO:0007669"/>
    <property type="project" value="UniProtKB-SubCell"/>
</dbReference>
<feature type="region of interest" description="Disordered" evidence="7">
    <location>
        <begin position="548"/>
        <end position="606"/>
    </location>
</feature>
<keyword evidence="4 6" id="KW-0342">GTP-binding</keyword>
<dbReference type="Pfam" id="PF00735">
    <property type="entry name" value="Septin"/>
    <property type="match status" value="1"/>
</dbReference>
<dbReference type="SUPFAM" id="SSF52540">
    <property type="entry name" value="P-loop containing nucleoside triphosphate hydrolases"/>
    <property type="match status" value="1"/>
</dbReference>
<gene>
    <name evidence="9" type="ORF">SMAX5B_007486</name>
</gene>
<accession>A0A2U9BQ48</accession>
<dbReference type="InterPro" id="IPR030379">
    <property type="entry name" value="G_SEPTIN_dom"/>
</dbReference>
<sequence length="1410" mass="156513">MGLPSVYWSVEEQSAVNQESVDSQTMKAIYSHLYPVLENGRQGITEVSAPLSFMFPGMIDDDVCVDMRASDPVRYQMDKEVSELSVPVPWGEIRGKVWGPDHGRPVLCLHGWADNCGSFDTLIPLLPRECRYVAVDLAGHGRSSHRPAGVLYSALAYVADVHRVVDALHLKKFSIISHSMGADIAGIFSALYPEMVDALVFLDSYGFLPTDTKELTEVLRQGMDGMIQFEKKTEKKRRVYTYKEAVERLLAANPTLSEQSVHILFERGLVEVEGGFVFSRDLRVNFKNMLCLSLEQSLELLSRIRVSVLVVLVEDCDSKNSGQAPKKFTPTLLQIFRDRNSQELEDEAACSLGLLCLSENTCDFGRLTCNSGSSSVGYNRMTVLTRGCCASDTIKHTETSLIQQGPKKAIQIPSFDEKGLIYEKHNTKQKTTDSLMPKPSDSLYLLAAQLSDLSPLLQQPQPKPSVSPTLIVPTPRLSPSPTSLCQGMSLDGQGSKQPSPVAKERLARSITISNTKVEPKQSFSNEAKHEILDQEALLDFTYPELRRSCPMTGRESRHQTHSEPRKQAAMSLDSSSLQGKVGFRKKDNISKDKPKPPPRNLDFSAISNPKSNIKQQQQEFLPCAVRGTQTFLSSESEGIMSANVVHRESQSVFDGLATQRKCTYYPQNRYYTQTADLASNKKSYEQMYSEKPAALPLTPTISFSTGPLSSRSTVSPNIETRRRQFDVHNETQVDAAFQSGFNLRRPREENRAQTVTGNSSPTLFQQTRASQHVTSPQRRRFWWKAQSQAAQTDVQSTGSQSDCFSTDYCCQSRHIDQETEASPRAHGQLITCPLAPQTQEASRPSSAEFTTSQMGGSSKPDIPSQKHPFDQRQFHGINKNHKEVNLGDMWLNQTDIFALPDHHSVHKKLLEYPPEKCAVSWPPPVAHCPFNPNSSGIGSKGVFDLPSQPQCRVYQRPEGTTATAACPPANQVDYPHASRAFIMEEPEDPYYVTMYYPGSVYVDMSDVVPPEVRPKPVVPAKPPNVGAPSPSSPYPPQGPGIGGGCAPPPSAIPVPIGSHGQGHVANHGIGHGVGHGGGHAAAHGGGHGLAGSHSSVGGSTLLGYIGIDTIIEQMRKKTMKAGFDFNIMVVGNSGLGKSTLVNTLFKSQVSRRSAGWSRDDKIPKTVEIKLMSHVIEEGGVKMKLTIVDTPGFGDQINNDNCWEPISKYINEQYEKFLKEEVNITRKKRIPDTRVHCCLYFISPTGHSLRQLDTEFMKRLSHSVNIIPIIAKADTMTIEERQDFKQRVKKELEMGGIEFYPQKEFDEDMEDKSDNDKIREAMPFAVVGSDKEYQVNGKRVLGRKTAWGIVEVENSNHCEFAQLRDFLIRSHLQDLKEVTHNIHYETYRAKRLNENGGLPPISSNDTQESNL</sequence>
<evidence type="ECO:0000256" key="7">
    <source>
        <dbReference type="SAM" id="MobiDB-lite"/>
    </source>
</evidence>
<organism evidence="9 10">
    <name type="scientific">Scophthalmus maximus</name>
    <name type="common">Turbot</name>
    <name type="synonym">Psetta maxima</name>
    <dbReference type="NCBI Taxonomy" id="52904"/>
    <lineage>
        <taxon>Eukaryota</taxon>
        <taxon>Metazoa</taxon>
        <taxon>Chordata</taxon>
        <taxon>Craniata</taxon>
        <taxon>Vertebrata</taxon>
        <taxon>Euteleostomi</taxon>
        <taxon>Actinopterygii</taxon>
        <taxon>Neopterygii</taxon>
        <taxon>Teleostei</taxon>
        <taxon>Neoteleostei</taxon>
        <taxon>Acanthomorphata</taxon>
        <taxon>Carangaria</taxon>
        <taxon>Pleuronectiformes</taxon>
        <taxon>Pleuronectoidei</taxon>
        <taxon>Scophthalmidae</taxon>
        <taxon>Scophthalmus</taxon>
    </lineage>
</organism>
<feature type="region of interest" description="Disordered" evidence="7">
    <location>
        <begin position="836"/>
        <end position="869"/>
    </location>
</feature>
<feature type="compositionally biased region" description="Polar residues" evidence="7">
    <location>
        <begin position="836"/>
        <end position="856"/>
    </location>
</feature>
<feature type="region of interest" description="Disordered" evidence="7">
    <location>
        <begin position="1069"/>
        <end position="1092"/>
    </location>
</feature>
<protein>
    <recommendedName>
        <fullName evidence="5">Neuronal-specific septin-3</fullName>
    </recommendedName>
</protein>
<keyword evidence="3 6" id="KW-0547">Nucleotide-binding</keyword>
<dbReference type="FunFam" id="3.40.50.300:FF:000387">
    <property type="entry name" value="neuronal-specific septin-3 isoform X1"/>
    <property type="match status" value="1"/>
</dbReference>
<dbReference type="Gene3D" id="3.40.50.1820">
    <property type="entry name" value="alpha/beta hydrolase"/>
    <property type="match status" value="1"/>
</dbReference>
<comment type="similarity">
    <text evidence="6">Belongs to the TRAFAC class TrmE-Era-EngA-EngB-Septin-like GTPase superfamily. Septin GTPase family.</text>
</comment>